<dbReference type="PROSITE" id="PS51257">
    <property type="entry name" value="PROKAR_LIPOPROTEIN"/>
    <property type="match status" value="1"/>
</dbReference>
<evidence type="ECO:0000256" key="1">
    <source>
        <dbReference type="SAM" id="SignalP"/>
    </source>
</evidence>
<name>A0ABV4B5U9_9BURK</name>
<feature type="chain" id="PRO_5047183582" evidence="1">
    <location>
        <begin position="18"/>
        <end position="520"/>
    </location>
</feature>
<protein>
    <submittedName>
        <fullName evidence="2">Ig domain-containing protein</fullName>
    </submittedName>
</protein>
<evidence type="ECO:0000313" key="3">
    <source>
        <dbReference type="Proteomes" id="UP001562178"/>
    </source>
</evidence>
<dbReference type="EMBL" id="JBGBDC010000006">
    <property type="protein sequence ID" value="MEY2252270.1"/>
    <property type="molecule type" value="Genomic_DNA"/>
</dbReference>
<dbReference type="Proteomes" id="UP001562178">
    <property type="component" value="Unassembled WGS sequence"/>
</dbReference>
<dbReference type="SUPFAM" id="SSF49313">
    <property type="entry name" value="Cadherin-like"/>
    <property type="match status" value="1"/>
</dbReference>
<dbReference type="InterPro" id="IPR013783">
    <property type="entry name" value="Ig-like_fold"/>
</dbReference>
<dbReference type="InterPro" id="IPR015919">
    <property type="entry name" value="Cadherin-like_sf"/>
</dbReference>
<accession>A0ABV4B5U9</accession>
<dbReference type="RefSeq" id="WP_369460407.1">
    <property type="nucleotide sequence ID" value="NZ_JBGBDC010000006.1"/>
</dbReference>
<sequence length="520" mass="53112">MRNLLKPLALVAPLLLAACGGGGGSGGESQQQYSIKLTSSKTTVPVNVGGSLPGYGNGDYYPYMSTLYIQANAGNNPIPNQEDGAFSCNITSGLDSGALYYLDGKDEHTVDVAMGTETVKVPGAYRNITLGSNAGGASFHIISHGIAGDVTVQCSVTDPRDNKIYTDRATVKVGGGSTATPANVTLTKDATYLGSRDNVNNIANSMVVQAILKNDNDQPVSSSGNANLQVSIVPNAASDGARLLAGGQTNSGSIQISTVNGIGQFSVASGPASGSLLLRLTVDRADNDLTNGIQQPITQYAVIPVVHAIASSALTIPESELAQTVQNAEPYSHALVVEGGVAPFLWSTTSTLPTGLSLSSDGLISGTPNVKGPGAYTVVLNVRDANGATARQTLVLTVVGNLPDNPVAFTINGCTGSSTSPCEIASVEVGTSYTYTFSATGDNVTWALEGAPSWLQVVGQGSTGRIASGSPLTCADVATYRMFVTAKNATNSVSREVTFRVTDTAGTCTPTTPTTPTAAS</sequence>
<evidence type="ECO:0000313" key="2">
    <source>
        <dbReference type="EMBL" id="MEY2252270.1"/>
    </source>
</evidence>
<feature type="signal peptide" evidence="1">
    <location>
        <begin position="1"/>
        <end position="17"/>
    </location>
</feature>
<comment type="caution">
    <text evidence="2">The sequence shown here is derived from an EMBL/GenBank/DDBJ whole genome shotgun (WGS) entry which is preliminary data.</text>
</comment>
<gene>
    <name evidence="2" type="ORF">AB7A72_14725</name>
</gene>
<organism evidence="2 3">
    <name type="scientific">Comamonas sediminis</name>
    <dbReference type="NCBI Taxonomy" id="1783360"/>
    <lineage>
        <taxon>Bacteria</taxon>
        <taxon>Pseudomonadati</taxon>
        <taxon>Pseudomonadota</taxon>
        <taxon>Betaproteobacteria</taxon>
        <taxon>Burkholderiales</taxon>
        <taxon>Comamonadaceae</taxon>
        <taxon>Comamonas</taxon>
    </lineage>
</organism>
<reference evidence="2 3" key="1">
    <citation type="journal article" date="2016" name="Int. J. Syst. Evol. Microbiol.">
        <title>Description of Comamonas sediminis sp. nov., isolated from lagoon sediments.</title>
        <authorList>
            <person name="Subhash Y."/>
            <person name="Bang J.J."/>
            <person name="You T.H."/>
            <person name="Lee S.S."/>
        </authorList>
    </citation>
    <scope>NUCLEOTIDE SEQUENCE [LARGE SCALE GENOMIC DNA]</scope>
    <source>
        <strain evidence="2 3">JCM 31169</strain>
    </source>
</reference>
<proteinExistence type="predicted"/>
<dbReference type="Gene3D" id="2.60.40.10">
    <property type="entry name" value="Immunoglobulins"/>
    <property type="match status" value="2"/>
</dbReference>
<keyword evidence="1" id="KW-0732">Signal</keyword>
<keyword evidence="3" id="KW-1185">Reference proteome</keyword>
<dbReference type="Pfam" id="PF05345">
    <property type="entry name" value="He_PIG"/>
    <property type="match status" value="1"/>
</dbReference>